<accession>A0A068QPW7</accession>
<evidence type="ECO:0000313" key="1">
    <source>
        <dbReference type="EMBL" id="CDG16671.1"/>
    </source>
</evidence>
<evidence type="ECO:0000313" key="4">
    <source>
        <dbReference type="Proteomes" id="UP000324170"/>
    </source>
</evidence>
<organism evidence="1 3">
    <name type="scientific">Xenorhabdus doucetiae</name>
    <dbReference type="NCBI Taxonomy" id="351671"/>
    <lineage>
        <taxon>Bacteria</taxon>
        <taxon>Pseudomonadati</taxon>
        <taxon>Pseudomonadota</taxon>
        <taxon>Gammaproteobacteria</taxon>
        <taxon>Enterobacterales</taxon>
        <taxon>Morganellaceae</taxon>
        <taxon>Xenorhabdus</taxon>
    </lineage>
</organism>
<dbReference type="KEGG" id="xdo:XDD1_0968"/>
<evidence type="ECO:0000313" key="2">
    <source>
        <dbReference type="EMBL" id="TYO94578.1"/>
    </source>
</evidence>
<dbReference type="EMBL" id="FO704550">
    <property type="protein sequence ID" value="CDG16671.1"/>
    <property type="molecule type" value="Genomic_DNA"/>
</dbReference>
<proteinExistence type="predicted"/>
<dbReference type="STRING" id="351671.XDD1_0968"/>
<sequence length="75" mass="9132">MNMLERKDAEIMLHQLLKRTLIHESDIDDLMQSAKSHPYGIPMKGIRYRYDHMEKRELTKEDWRILDTLMHFYGP</sequence>
<protein>
    <submittedName>
        <fullName evidence="1">Uncharacterized protein</fullName>
    </submittedName>
</protein>
<dbReference type="EMBL" id="VNHN01000117">
    <property type="protein sequence ID" value="TYO94578.1"/>
    <property type="molecule type" value="Genomic_DNA"/>
</dbReference>
<dbReference type="RefSeq" id="WP_045969082.1">
    <property type="nucleotide sequence ID" value="NZ_CAWMED010000001.1"/>
</dbReference>
<dbReference type="OrthoDB" id="6604845at2"/>
<reference evidence="2 4" key="2">
    <citation type="submission" date="2019-07" db="EMBL/GenBank/DDBJ databases">
        <title>Genomic Encyclopedia of Type Strains, Phase I: the one thousand microbial genomes (KMG-I) project.</title>
        <authorList>
            <person name="Kyrpides N."/>
        </authorList>
    </citation>
    <scope>NUCLEOTIDE SEQUENCE [LARGE SCALE GENOMIC DNA]</scope>
    <source>
        <strain evidence="2 4">DSM 17909</strain>
    </source>
</reference>
<dbReference type="Proteomes" id="UP000032721">
    <property type="component" value="Chromosome"/>
</dbReference>
<dbReference type="AlphaFoldDB" id="A0A068QPW7"/>
<reference evidence="1 3" key="1">
    <citation type="submission" date="2013-07" db="EMBL/GenBank/DDBJ databases">
        <authorList>
            <person name="Genoscope - CEA"/>
        </authorList>
    </citation>
    <scope>NUCLEOTIDE SEQUENCE [LARGE SCALE GENOMIC DNA]</scope>
    <source>
        <strain evidence="1">FRM16</strain>
        <strain evidence="3">FRM16 / DSM 17909</strain>
    </source>
</reference>
<evidence type="ECO:0000313" key="3">
    <source>
        <dbReference type="Proteomes" id="UP000032721"/>
    </source>
</evidence>
<gene>
    <name evidence="2" type="ORF">LY16_03617</name>
    <name evidence="1" type="ORF">XDD1_0968</name>
</gene>
<name>A0A068QPW7_9GAMM</name>
<dbReference type="HOGENOM" id="CLU_185407_0_0_6"/>
<dbReference type="Proteomes" id="UP000324170">
    <property type="component" value="Unassembled WGS sequence"/>
</dbReference>
<keyword evidence="4" id="KW-1185">Reference proteome</keyword>